<feature type="compositionally biased region" description="Polar residues" evidence="1">
    <location>
        <begin position="79"/>
        <end position="91"/>
    </location>
</feature>
<dbReference type="Pfam" id="PF14420">
    <property type="entry name" value="Clr5"/>
    <property type="match status" value="1"/>
</dbReference>
<proteinExistence type="predicted"/>
<sequence>MDPCYPTSPGNDFEALLKAPWSPDDVTATSWVLPDDAFSSGFLTNDELFPQQTLSFSMDDMMLDVFNADTISNDMEWTYSRSEPDTSTSAAQCKRRARTPRAKSFTEMQFKFSTGRKAYVASQKGEVWEAHKAELKRLYIHEDKTLKEIMSFMEAKGFSAR</sequence>
<feature type="region of interest" description="Disordered" evidence="1">
    <location>
        <begin position="79"/>
        <end position="98"/>
    </location>
</feature>
<dbReference type="GeneID" id="19275395"/>
<feature type="domain" description="Clr5" evidence="2">
    <location>
        <begin position="126"/>
        <end position="160"/>
    </location>
</feature>
<name>W3WWU8_PESFW</name>
<evidence type="ECO:0000259" key="2">
    <source>
        <dbReference type="Pfam" id="PF14420"/>
    </source>
</evidence>
<dbReference type="AlphaFoldDB" id="W3WWU8"/>
<dbReference type="InterPro" id="IPR025676">
    <property type="entry name" value="Clr5_dom"/>
</dbReference>
<accession>W3WWU8</accession>
<evidence type="ECO:0000256" key="1">
    <source>
        <dbReference type="SAM" id="MobiDB-lite"/>
    </source>
</evidence>
<dbReference type="InParanoid" id="W3WWU8"/>
<reference evidence="4" key="1">
    <citation type="journal article" date="2015" name="BMC Genomics">
        <title>Genomic and transcriptomic analysis of the endophytic fungus Pestalotiopsis fici reveals its lifestyle and high potential for synthesis of natural products.</title>
        <authorList>
            <person name="Wang X."/>
            <person name="Zhang X."/>
            <person name="Liu L."/>
            <person name="Xiang M."/>
            <person name="Wang W."/>
            <person name="Sun X."/>
            <person name="Che Y."/>
            <person name="Guo L."/>
            <person name="Liu G."/>
            <person name="Guo L."/>
            <person name="Wang C."/>
            <person name="Yin W.B."/>
            <person name="Stadler M."/>
            <person name="Zhang X."/>
            <person name="Liu X."/>
        </authorList>
    </citation>
    <scope>NUCLEOTIDE SEQUENCE [LARGE SCALE GENOMIC DNA]</scope>
    <source>
        <strain evidence="4">W106-1 / CGMCC3.15140</strain>
    </source>
</reference>
<dbReference type="HOGENOM" id="CLU_1644300_0_0_1"/>
<dbReference type="EMBL" id="KI912115">
    <property type="protein sequence ID" value="ETS78320.1"/>
    <property type="molecule type" value="Genomic_DNA"/>
</dbReference>
<protein>
    <recommendedName>
        <fullName evidence="2">Clr5 domain-containing protein</fullName>
    </recommendedName>
</protein>
<dbReference type="Proteomes" id="UP000030651">
    <property type="component" value="Unassembled WGS sequence"/>
</dbReference>
<gene>
    <name evidence="3" type="ORF">PFICI_10382</name>
</gene>
<dbReference type="KEGG" id="pfy:PFICI_10382"/>
<evidence type="ECO:0000313" key="4">
    <source>
        <dbReference type="Proteomes" id="UP000030651"/>
    </source>
</evidence>
<keyword evidence="4" id="KW-1185">Reference proteome</keyword>
<dbReference type="RefSeq" id="XP_007837154.1">
    <property type="nucleotide sequence ID" value="XM_007838963.1"/>
</dbReference>
<organism evidence="3 4">
    <name type="scientific">Pestalotiopsis fici (strain W106-1 / CGMCC3.15140)</name>
    <dbReference type="NCBI Taxonomy" id="1229662"/>
    <lineage>
        <taxon>Eukaryota</taxon>
        <taxon>Fungi</taxon>
        <taxon>Dikarya</taxon>
        <taxon>Ascomycota</taxon>
        <taxon>Pezizomycotina</taxon>
        <taxon>Sordariomycetes</taxon>
        <taxon>Xylariomycetidae</taxon>
        <taxon>Amphisphaeriales</taxon>
        <taxon>Sporocadaceae</taxon>
        <taxon>Pestalotiopsis</taxon>
    </lineage>
</organism>
<evidence type="ECO:0000313" key="3">
    <source>
        <dbReference type="EMBL" id="ETS78320.1"/>
    </source>
</evidence>
<dbReference type="OrthoDB" id="4115389at2759"/>